<comment type="caution">
    <text evidence="7">The sequence shown here is derived from an EMBL/GenBank/DDBJ whole genome shotgun (WGS) entry which is preliminary data.</text>
</comment>
<keyword evidence="4" id="KW-0636">Prenylation</keyword>
<keyword evidence="3" id="KW-0449">Lipoprotein</keyword>
<evidence type="ECO:0000256" key="5">
    <source>
        <dbReference type="ARBA" id="ARBA00024045"/>
    </source>
</evidence>
<gene>
    <name evidence="7" type="ORF">Fmac_016003</name>
</gene>
<protein>
    <recommendedName>
        <fullName evidence="6">HMA domain-containing protein</fullName>
    </recommendedName>
</protein>
<proteinExistence type="inferred from homology"/>
<dbReference type="Proteomes" id="UP001603857">
    <property type="component" value="Unassembled WGS sequence"/>
</dbReference>
<dbReference type="SUPFAM" id="SSF55008">
    <property type="entry name" value="HMA, heavy metal-associated domain"/>
    <property type="match status" value="1"/>
</dbReference>
<accession>A0ABD1MI94</accession>
<dbReference type="InterPro" id="IPR036163">
    <property type="entry name" value="HMA_dom_sf"/>
</dbReference>
<dbReference type="Gene3D" id="3.30.70.100">
    <property type="match status" value="1"/>
</dbReference>
<sequence length="101" mass="11369">MKKVVLTVDLHDDKMKRKVMKTASGLSGVESVSIDMKDKKMTLSGDVDPVSAVCKLRKWCRTEIVSVGPAKEEKKEPAAVPIPHDLYQPTLYYYMTPPLYI</sequence>
<dbReference type="PROSITE" id="PS50846">
    <property type="entry name" value="HMA_2"/>
    <property type="match status" value="1"/>
</dbReference>
<dbReference type="AlphaFoldDB" id="A0ABD1MI94"/>
<keyword evidence="1" id="KW-0488">Methylation</keyword>
<keyword evidence="8" id="KW-1185">Reference proteome</keyword>
<reference evidence="7 8" key="1">
    <citation type="submission" date="2024-08" db="EMBL/GenBank/DDBJ databases">
        <title>Insights into the chromosomal genome structure of Flemingia macrophylla.</title>
        <authorList>
            <person name="Ding Y."/>
            <person name="Zhao Y."/>
            <person name="Bi W."/>
            <person name="Wu M."/>
            <person name="Zhao G."/>
            <person name="Gong Y."/>
            <person name="Li W."/>
            <person name="Zhang P."/>
        </authorList>
    </citation>
    <scope>NUCLEOTIDE SEQUENCE [LARGE SCALE GENOMIC DNA]</scope>
    <source>
        <strain evidence="7">DYQJB</strain>
        <tissue evidence="7">Leaf</tissue>
    </source>
</reference>
<evidence type="ECO:0000256" key="4">
    <source>
        <dbReference type="ARBA" id="ARBA00023289"/>
    </source>
</evidence>
<keyword evidence="2" id="KW-0479">Metal-binding</keyword>
<dbReference type="EMBL" id="JBGMDY010000005">
    <property type="protein sequence ID" value="KAL2334790.1"/>
    <property type="molecule type" value="Genomic_DNA"/>
</dbReference>
<evidence type="ECO:0000256" key="3">
    <source>
        <dbReference type="ARBA" id="ARBA00023288"/>
    </source>
</evidence>
<evidence type="ECO:0000313" key="8">
    <source>
        <dbReference type="Proteomes" id="UP001603857"/>
    </source>
</evidence>
<dbReference type="PANTHER" id="PTHR45811:SF38">
    <property type="entry name" value="HEAVY METAL-ASSOCIATED DOMAIN PROTEIN"/>
    <property type="match status" value="1"/>
</dbReference>
<dbReference type="GO" id="GO:0046872">
    <property type="term" value="F:metal ion binding"/>
    <property type="evidence" value="ECO:0007669"/>
    <property type="project" value="UniProtKB-KW"/>
</dbReference>
<feature type="domain" description="HMA" evidence="6">
    <location>
        <begin position="1"/>
        <end position="67"/>
    </location>
</feature>
<evidence type="ECO:0000313" key="7">
    <source>
        <dbReference type="EMBL" id="KAL2334790.1"/>
    </source>
</evidence>
<evidence type="ECO:0000256" key="1">
    <source>
        <dbReference type="ARBA" id="ARBA00022481"/>
    </source>
</evidence>
<name>A0ABD1MI94_9FABA</name>
<dbReference type="InterPro" id="IPR051863">
    <property type="entry name" value="HIPP"/>
</dbReference>
<dbReference type="PANTHER" id="PTHR45811">
    <property type="entry name" value="COPPER TRANSPORT PROTEIN FAMILY-RELATED"/>
    <property type="match status" value="1"/>
</dbReference>
<evidence type="ECO:0000256" key="2">
    <source>
        <dbReference type="ARBA" id="ARBA00022723"/>
    </source>
</evidence>
<dbReference type="InterPro" id="IPR006121">
    <property type="entry name" value="HMA_dom"/>
</dbReference>
<dbReference type="Pfam" id="PF00403">
    <property type="entry name" value="HMA"/>
    <property type="match status" value="1"/>
</dbReference>
<evidence type="ECO:0000259" key="6">
    <source>
        <dbReference type="PROSITE" id="PS50846"/>
    </source>
</evidence>
<comment type="similarity">
    <text evidence="5">Belongs to the HIPP family.</text>
</comment>
<organism evidence="7 8">
    <name type="scientific">Flemingia macrophylla</name>
    <dbReference type="NCBI Taxonomy" id="520843"/>
    <lineage>
        <taxon>Eukaryota</taxon>
        <taxon>Viridiplantae</taxon>
        <taxon>Streptophyta</taxon>
        <taxon>Embryophyta</taxon>
        <taxon>Tracheophyta</taxon>
        <taxon>Spermatophyta</taxon>
        <taxon>Magnoliopsida</taxon>
        <taxon>eudicotyledons</taxon>
        <taxon>Gunneridae</taxon>
        <taxon>Pentapetalae</taxon>
        <taxon>rosids</taxon>
        <taxon>fabids</taxon>
        <taxon>Fabales</taxon>
        <taxon>Fabaceae</taxon>
        <taxon>Papilionoideae</taxon>
        <taxon>50 kb inversion clade</taxon>
        <taxon>NPAAA clade</taxon>
        <taxon>indigoferoid/millettioid clade</taxon>
        <taxon>Phaseoleae</taxon>
        <taxon>Flemingia</taxon>
    </lineage>
</organism>